<dbReference type="InterPro" id="IPR036465">
    <property type="entry name" value="vWFA_dom_sf"/>
</dbReference>
<evidence type="ECO:0000313" key="4">
    <source>
        <dbReference type="EMBL" id="KAL2082055.1"/>
    </source>
</evidence>
<dbReference type="PRINTS" id="PR00453">
    <property type="entry name" value="VWFADOMAIN"/>
</dbReference>
<evidence type="ECO:0000259" key="3">
    <source>
        <dbReference type="PROSITE" id="PS50234"/>
    </source>
</evidence>
<keyword evidence="5" id="KW-1185">Reference proteome</keyword>
<proteinExistence type="predicted"/>
<feature type="chain" id="PRO_5044886977" description="VWFA domain-containing protein" evidence="2">
    <location>
        <begin position="24"/>
        <end position="302"/>
    </location>
</feature>
<sequence length="302" mass="32593">MASIPCILMVLLICLSLDHMACHGPEQATDIAFLLDSSGSVRDVEFEAMKQFVINLIRKLLKKHTQFAIAQYSSSCHIRVNFSQFNSKGLWEKQVENIRHISGGSNTAAAITKLAKELFVTSGGARPDATKVLIVITDGQSVDGYNLPFAIDMADAKNIIRFAVGVGQAFENSRARQELNMIATSATDHVFIVDNFDTLEKISSSIENHIKTMQSIGTNATESSTPKADRGPPASPGVLMIRAAVCVCLLAAALTVTVLITRKKTSAGGETVIYTNAIMLRGGENNINTPVDTSTVYDTVQK</sequence>
<dbReference type="PANTHER" id="PTHR24020:SF84">
    <property type="entry name" value="VWFA DOMAIN-CONTAINING PROTEIN"/>
    <property type="match status" value="1"/>
</dbReference>
<dbReference type="AlphaFoldDB" id="A0ABD1J4E1"/>
<evidence type="ECO:0000256" key="1">
    <source>
        <dbReference type="SAM" id="Phobius"/>
    </source>
</evidence>
<protein>
    <recommendedName>
        <fullName evidence="3">VWFA domain-containing protein</fullName>
    </recommendedName>
</protein>
<feature type="signal peptide" evidence="2">
    <location>
        <begin position="1"/>
        <end position="23"/>
    </location>
</feature>
<dbReference type="Gene3D" id="3.40.50.410">
    <property type="entry name" value="von Willebrand factor, type A domain"/>
    <property type="match status" value="1"/>
</dbReference>
<keyword evidence="1" id="KW-1133">Transmembrane helix</keyword>
<name>A0ABD1J4E1_9TELE</name>
<comment type="caution">
    <text evidence="4">The sequence shown here is derived from an EMBL/GenBank/DDBJ whole genome shotgun (WGS) entry which is preliminary data.</text>
</comment>
<organism evidence="4 5">
    <name type="scientific">Coilia grayii</name>
    <name type="common">Gray's grenadier anchovy</name>
    <dbReference type="NCBI Taxonomy" id="363190"/>
    <lineage>
        <taxon>Eukaryota</taxon>
        <taxon>Metazoa</taxon>
        <taxon>Chordata</taxon>
        <taxon>Craniata</taxon>
        <taxon>Vertebrata</taxon>
        <taxon>Euteleostomi</taxon>
        <taxon>Actinopterygii</taxon>
        <taxon>Neopterygii</taxon>
        <taxon>Teleostei</taxon>
        <taxon>Clupei</taxon>
        <taxon>Clupeiformes</taxon>
        <taxon>Clupeoidei</taxon>
        <taxon>Engraulidae</taxon>
        <taxon>Coilinae</taxon>
        <taxon>Coilia</taxon>
    </lineage>
</organism>
<dbReference type="PANTHER" id="PTHR24020">
    <property type="entry name" value="COLLAGEN ALPHA"/>
    <property type="match status" value="1"/>
</dbReference>
<feature type="domain" description="VWFA" evidence="3">
    <location>
        <begin position="30"/>
        <end position="206"/>
    </location>
</feature>
<dbReference type="PROSITE" id="PS50234">
    <property type="entry name" value="VWFA"/>
    <property type="match status" value="1"/>
</dbReference>
<dbReference type="Pfam" id="PF00092">
    <property type="entry name" value="VWA"/>
    <property type="match status" value="1"/>
</dbReference>
<evidence type="ECO:0000313" key="5">
    <source>
        <dbReference type="Proteomes" id="UP001591681"/>
    </source>
</evidence>
<feature type="transmembrane region" description="Helical" evidence="1">
    <location>
        <begin position="239"/>
        <end position="260"/>
    </location>
</feature>
<keyword evidence="1" id="KW-0812">Transmembrane</keyword>
<evidence type="ECO:0000256" key="2">
    <source>
        <dbReference type="SAM" id="SignalP"/>
    </source>
</evidence>
<dbReference type="SMART" id="SM00327">
    <property type="entry name" value="VWA"/>
    <property type="match status" value="1"/>
</dbReference>
<reference evidence="4 5" key="1">
    <citation type="submission" date="2024-09" db="EMBL/GenBank/DDBJ databases">
        <title>A chromosome-level genome assembly of Gray's grenadier anchovy, Coilia grayii.</title>
        <authorList>
            <person name="Fu Z."/>
        </authorList>
    </citation>
    <scope>NUCLEOTIDE SEQUENCE [LARGE SCALE GENOMIC DNA]</scope>
    <source>
        <strain evidence="4">G4</strain>
        <tissue evidence="4">Muscle</tissue>
    </source>
</reference>
<gene>
    <name evidence="4" type="ORF">ACEWY4_021873</name>
</gene>
<dbReference type="InterPro" id="IPR002035">
    <property type="entry name" value="VWF_A"/>
</dbReference>
<dbReference type="SUPFAM" id="SSF53300">
    <property type="entry name" value="vWA-like"/>
    <property type="match status" value="1"/>
</dbReference>
<dbReference type="EMBL" id="JBHFQA010000019">
    <property type="protein sequence ID" value="KAL2082055.1"/>
    <property type="molecule type" value="Genomic_DNA"/>
</dbReference>
<accession>A0ABD1J4E1</accession>
<keyword evidence="1" id="KW-0472">Membrane</keyword>
<dbReference type="Proteomes" id="UP001591681">
    <property type="component" value="Unassembled WGS sequence"/>
</dbReference>
<dbReference type="InterPro" id="IPR050525">
    <property type="entry name" value="ECM_Assembly_Org"/>
</dbReference>
<keyword evidence="2" id="KW-0732">Signal</keyword>